<dbReference type="Proteomes" id="UP000318081">
    <property type="component" value="Chromosome"/>
</dbReference>
<name>A0ABX5XY80_9BACT</name>
<protein>
    <submittedName>
        <fullName evidence="2">Uncharacterized protein</fullName>
    </submittedName>
</protein>
<keyword evidence="3" id="KW-1185">Reference proteome</keyword>
<organism evidence="2 3">
    <name type="scientific">Stieleria magnilauensis</name>
    <dbReference type="NCBI Taxonomy" id="2527963"/>
    <lineage>
        <taxon>Bacteria</taxon>
        <taxon>Pseudomonadati</taxon>
        <taxon>Planctomycetota</taxon>
        <taxon>Planctomycetia</taxon>
        <taxon>Pirellulales</taxon>
        <taxon>Pirellulaceae</taxon>
        <taxon>Stieleria</taxon>
    </lineage>
</organism>
<accession>A0ABX5XY80</accession>
<evidence type="ECO:0000313" key="1">
    <source>
        <dbReference type="EMBL" id="QDV86907.1"/>
    </source>
</evidence>
<reference evidence="2 3" key="1">
    <citation type="submission" date="2019-02" db="EMBL/GenBank/DDBJ databases">
        <title>Deep-cultivation of Planctomycetes and their phenomic and genomic characterization uncovers novel biology.</title>
        <authorList>
            <person name="Wiegand S."/>
            <person name="Jogler M."/>
            <person name="Boedeker C."/>
            <person name="Pinto D."/>
            <person name="Vollmers J."/>
            <person name="Rivas-Marin E."/>
            <person name="Kohn T."/>
            <person name="Peeters S.H."/>
            <person name="Heuer A."/>
            <person name="Rast P."/>
            <person name="Oberbeckmann S."/>
            <person name="Bunk B."/>
            <person name="Jeske O."/>
            <person name="Meyerdierks A."/>
            <person name="Storesund J.E."/>
            <person name="Kallscheuer N."/>
            <person name="Luecker S."/>
            <person name="Lage O.M."/>
            <person name="Pohl T."/>
            <person name="Merkel B.J."/>
            <person name="Hornburger P."/>
            <person name="Mueller R.-W."/>
            <person name="Bruemmer F."/>
            <person name="Labrenz M."/>
            <person name="Spormann A.M."/>
            <person name="Op den Camp H."/>
            <person name="Overmann J."/>
            <person name="Amann R."/>
            <person name="Jetten M.S.M."/>
            <person name="Mascher T."/>
            <person name="Medema M.H."/>
            <person name="Devos D.P."/>
            <person name="Kaster A.-K."/>
            <person name="Ovreas L."/>
            <person name="Rohde M."/>
            <person name="Galperin M.Y."/>
            <person name="Jogler C."/>
        </authorList>
    </citation>
    <scope>NUCLEOTIDE SEQUENCE [LARGE SCALE GENOMIC DNA]</scope>
    <source>
        <strain evidence="2 3">TBK1r</strain>
    </source>
</reference>
<evidence type="ECO:0000313" key="3">
    <source>
        <dbReference type="Proteomes" id="UP000318081"/>
    </source>
</evidence>
<dbReference type="EMBL" id="CP036432">
    <property type="protein sequence ID" value="QDV86907.1"/>
    <property type="molecule type" value="Genomic_DNA"/>
</dbReference>
<proteinExistence type="predicted"/>
<gene>
    <name evidence="1" type="ORF">TBK1r_59340</name>
    <name evidence="2" type="ORF">TBK1r_60120</name>
</gene>
<dbReference type="EMBL" id="CP036432">
    <property type="protein sequence ID" value="QDV86985.1"/>
    <property type="molecule type" value="Genomic_DNA"/>
</dbReference>
<sequence>MRPAREITDAEDNWRTVPLIEGDPRFVTSRRDFVDPEPVGSIVLIPFRVTGYDRDCDGSAMARLEAIDKDGGATGWTESHIGLFPDSTLVTSPGELLQLFENPPTESPDRVQ</sequence>
<dbReference type="RefSeq" id="WP_145218369.1">
    <property type="nucleotide sequence ID" value="NZ_CP036432.1"/>
</dbReference>
<evidence type="ECO:0000313" key="2">
    <source>
        <dbReference type="EMBL" id="QDV86985.1"/>
    </source>
</evidence>